<organism evidence="1 2">
    <name type="scientific">Zoarces viviparus</name>
    <name type="common">Viviparous eelpout</name>
    <name type="synonym">Blennius viviparus</name>
    <dbReference type="NCBI Taxonomy" id="48416"/>
    <lineage>
        <taxon>Eukaryota</taxon>
        <taxon>Metazoa</taxon>
        <taxon>Chordata</taxon>
        <taxon>Craniata</taxon>
        <taxon>Vertebrata</taxon>
        <taxon>Euteleostomi</taxon>
        <taxon>Actinopterygii</taxon>
        <taxon>Neopterygii</taxon>
        <taxon>Teleostei</taxon>
        <taxon>Neoteleostei</taxon>
        <taxon>Acanthomorphata</taxon>
        <taxon>Eupercaria</taxon>
        <taxon>Perciformes</taxon>
        <taxon>Cottioidei</taxon>
        <taxon>Zoarcales</taxon>
        <taxon>Zoarcidae</taxon>
        <taxon>Zoarcinae</taxon>
        <taxon>Zoarces</taxon>
    </lineage>
</organism>
<dbReference type="AlphaFoldDB" id="A0AAW1FYP0"/>
<reference evidence="1 2" key="1">
    <citation type="journal article" date="2024" name="Genome Biol. Evol.">
        <title>Chromosome-level genome assembly of the viviparous eelpout Zoarces viviparus.</title>
        <authorList>
            <person name="Fuhrmann N."/>
            <person name="Brasseur M.V."/>
            <person name="Bakowski C.E."/>
            <person name="Podsiadlowski L."/>
            <person name="Prost S."/>
            <person name="Krehenwinkel H."/>
            <person name="Mayer C."/>
        </authorList>
    </citation>
    <scope>NUCLEOTIDE SEQUENCE [LARGE SCALE GENOMIC DNA]</scope>
    <source>
        <strain evidence="1">NO-MEL_2022_Ind0_liver</strain>
    </source>
</reference>
<proteinExistence type="predicted"/>
<comment type="caution">
    <text evidence="1">The sequence shown here is derived from an EMBL/GenBank/DDBJ whole genome shotgun (WGS) entry which is preliminary data.</text>
</comment>
<sequence length="83" mass="9209">MQGKRPKLWPCSRFLYPVWRPPQAAEDQCPSGLLQPPALDFPSPVPHPSLPTLVPPTVPGCLPAGPQHHHRACLLRNTTMFII</sequence>
<evidence type="ECO:0000313" key="2">
    <source>
        <dbReference type="Proteomes" id="UP001488805"/>
    </source>
</evidence>
<keyword evidence="2" id="KW-1185">Reference proteome</keyword>
<protein>
    <submittedName>
        <fullName evidence="1">Uncharacterized protein</fullName>
    </submittedName>
</protein>
<dbReference type="Proteomes" id="UP001488805">
    <property type="component" value="Unassembled WGS sequence"/>
</dbReference>
<gene>
    <name evidence="1" type="ORF">VZT92_004573</name>
</gene>
<evidence type="ECO:0000313" key="1">
    <source>
        <dbReference type="EMBL" id="KAK9539468.1"/>
    </source>
</evidence>
<dbReference type="EMBL" id="JBCEZU010000023">
    <property type="protein sequence ID" value="KAK9539468.1"/>
    <property type="molecule type" value="Genomic_DNA"/>
</dbReference>
<accession>A0AAW1FYP0</accession>
<name>A0AAW1FYP0_ZOAVI</name>